<dbReference type="InterPro" id="IPR017860">
    <property type="entry name" value="Peptidase_M22_CS"/>
</dbReference>
<feature type="binding site" evidence="7">
    <location>
        <position position="307"/>
    </location>
    <ligand>
        <name>Fe cation</name>
        <dbReference type="ChEBI" id="CHEBI:24875"/>
    </ligand>
</feature>
<keyword evidence="7" id="KW-0963">Cytoplasm</keyword>
<keyword evidence="2 7" id="KW-0819">tRNA processing</keyword>
<comment type="catalytic activity">
    <reaction evidence="6 7">
        <text>L-threonylcarbamoyladenylate + adenosine(37) in tRNA = N(6)-L-threonylcarbamoyladenosine(37) in tRNA + AMP + H(+)</text>
        <dbReference type="Rhea" id="RHEA:37059"/>
        <dbReference type="Rhea" id="RHEA-COMP:10162"/>
        <dbReference type="Rhea" id="RHEA-COMP:10163"/>
        <dbReference type="ChEBI" id="CHEBI:15378"/>
        <dbReference type="ChEBI" id="CHEBI:73682"/>
        <dbReference type="ChEBI" id="CHEBI:74411"/>
        <dbReference type="ChEBI" id="CHEBI:74418"/>
        <dbReference type="ChEBI" id="CHEBI:456215"/>
        <dbReference type="EC" id="2.3.1.234"/>
    </reaction>
</comment>
<dbReference type="PRINTS" id="PR00789">
    <property type="entry name" value="OSIALOPTASE"/>
</dbReference>
<evidence type="ECO:0000256" key="4">
    <source>
        <dbReference type="ARBA" id="ARBA00023004"/>
    </source>
</evidence>
<comment type="function">
    <text evidence="7">Required for the formation of a threonylcarbamoyl group on adenosine at position 37 (t(6)A37) in tRNAs that read codons beginning with adenine. Is involved in the transfer of the threonylcarbamoyl moiety of threonylcarbamoyl-AMP (TC-AMP) to the N6 group of A37, together with TsaE and TsaB. TsaD likely plays a direct catalytic role in this reaction.</text>
</comment>
<dbReference type="Proteomes" id="UP000290273">
    <property type="component" value="Unassembled WGS sequence"/>
</dbReference>
<keyword evidence="3 7" id="KW-0479">Metal-binding</keyword>
<dbReference type="EMBL" id="QMAU01000019">
    <property type="protein sequence ID" value="RXI57843.1"/>
    <property type="molecule type" value="Genomic_DNA"/>
</dbReference>
<dbReference type="InterPro" id="IPR022450">
    <property type="entry name" value="TsaD"/>
</dbReference>
<feature type="binding site" evidence="7">
    <location>
        <position position="188"/>
    </location>
    <ligand>
        <name>substrate</name>
    </ligand>
</feature>
<organism evidence="9 10">
    <name type="scientific">Clostridium tetani</name>
    <dbReference type="NCBI Taxonomy" id="1513"/>
    <lineage>
        <taxon>Bacteria</taxon>
        <taxon>Bacillati</taxon>
        <taxon>Bacillota</taxon>
        <taxon>Clostridia</taxon>
        <taxon>Eubacteriales</taxon>
        <taxon>Clostridiaceae</taxon>
        <taxon>Clostridium</taxon>
    </lineage>
</organism>
<comment type="subcellular location">
    <subcellularLocation>
        <location evidence="7">Cytoplasm</location>
    </subcellularLocation>
</comment>
<evidence type="ECO:0000256" key="6">
    <source>
        <dbReference type="ARBA" id="ARBA00048117"/>
    </source>
</evidence>
<feature type="binding site" evidence="7">
    <location>
        <position position="119"/>
    </location>
    <ligand>
        <name>Fe cation</name>
        <dbReference type="ChEBI" id="CHEBI:24875"/>
    </ligand>
</feature>
<dbReference type="PANTHER" id="PTHR11735">
    <property type="entry name" value="TRNA N6-ADENOSINE THREONYLCARBAMOYLTRANSFERASE"/>
    <property type="match status" value="1"/>
</dbReference>
<feature type="binding site" evidence="7">
    <location>
        <position position="184"/>
    </location>
    <ligand>
        <name>substrate</name>
    </ligand>
</feature>
<evidence type="ECO:0000313" key="10">
    <source>
        <dbReference type="Proteomes" id="UP000290273"/>
    </source>
</evidence>
<evidence type="ECO:0000256" key="7">
    <source>
        <dbReference type="HAMAP-Rule" id="MF_01445"/>
    </source>
</evidence>
<reference evidence="9 10" key="1">
    <citation type="submission" date="2018-06" db="EMBL/GenBank/DDBJ databases">
        <title>Genome conservation of Clostridium tetani.</title>
        <authorList>
            <person name="Bruggemann H."/>
            <person name="Popoff M.R."/>
        </authorList>
    </citation>
    <scope>NUCLEOTIDE SEQUENCE [LARGE SCALE GENOMIC DNA]</scope>
    <source>
        <strain evidence="9 10">63.05</strain>
    </source>
</reference>
<gene>
    <name evidence="7 9" type="primary">tsaD</name>
    <name evidence="9" type="ORF">DP131_04225</name>
</gene>
<accession>A0ABY0ERL0</accession>
<comment type="similarity">
    <text evidence="7">Belongs to the KAE1 / TsaD family.</text>
</comment>
<keyword evidence="4 7" id="KW-0408">Iron</keyword>
<dbReference type="NCBIfam" id="TIGR03723">
    <property type="entry name" value="T6A_TsaD_YgjD"/>
    <property type="match status" value="1"/>
</dbReference>
<comment type="cofactor">
    <cofactor evidence="7">
        <name>Fe(2+)</name>
        <dbReference type="ChEBI" id="CHEBI:29033"/>
    </cofactor>
    <text evidence="7">Binds 1 Fe(2+) ion per subunit.</text>
</comment>
<dbReference type="InterPro" id="IPR043129">
    <property type="entry name" value="ATPase_NBD"/>
</dbReference>
<dbReference type="Pfam" id="PF00814">
    <property type="entry name" value="TsaD"/>
    <property type="match status" value="1"/>
</dbReference>
<dbReference type="PROSITE" id="PS01016">
    <property type="entry name" value="GLYCOPROTEASE"/>
    <property type="match status" value="1"/>
</dbReference>
<evidence type="ECO:0000259" key="8">
    <source>
        <dbReference type="Pfam" id="PF00814"/>
    </source>
</evidence>
<protein>
    <recommendedName>
        <fullName evidence="7">tRNA N6-adenosine threonylcarbamoyltransferase</fullName>
        <ecNumber evidence="7">2.3.1.234</ecNumber>
    </recommendedName>
    <alternativeName>
        <fullName evidence="7">N6-L-threonylcarbamoyladenine synthase</fullName>
        <shortName evidence="7">t(6)A synthase</shortName>
    </alternativeName>
    <alternativeName>
        <fullName evidence="7">t(6)A37 threonylcarbamoyladenosine biosynthesis protein TsaD</fullName>
    </alternativeName>
    <alternativeName>
        <fullName evidence="7">tRNA threonylcarbamoyladenosine biosynthesis protein TsaD</fullName>
    </alternativeName>
</protein>
<dbReference type="Gene3D" id="3.30.420.40">
    <property type="match status" value="2"/>
</dbReference>
<feature type="binding site" evidence="7">
    <location>
        <begin position="138"/>
        <end position="142"/>
    </location>
    <ligand>
        <name>substrate</name>
    </ligand>
</feature>
<comment type="caution">
    <text evidence="9">The sequence shown here is derived from an EMBL/GenBank/DDBJ whole genome shotgun (WGS) entry which is preliminary data.</text>
</comment>
<dbReference type="InterPro" id="IPR000905">
    <property type="entry name" value="Gcp-like_dom"/>
</dbReference>
<evidence type="ECO:0000256" key="1">
    <source>
        <dbReference type="ARBA" id="ARBA00022679"/>
    </source>
</evidence>
<evidence type="ECO:0000256" key="3">
    <source>
        <dbReference type="ARBA" id="ARBA00022723"/>
    </source>
</evidence>
<dbReference type="InterPro" id="IPR017861">
    <property type="entry name" value="KAE1/TsaD"/>
</dbReference>
<feature type="binding site" evidence="7">
    <location>
        <position position="279"/>
    </location>
    <ligand>
        <name>substrate</name>
    </ligand>
</feature>
<feature type="binding site" evidence="7">
    <location>
        <position position="115"/>
    </location>
    <ligand>
        <name>Fe cation</name>
        <dbReference type="ChEBI" id="CHEBI:24875"/>
    </ligand>
</feature>
<dbReference type="RefSeq" id="WP_023439434.1">
    <property type="nucleotide sequence ID" value="NZ_CASHSW010000029.1"/>
</dbReference>
<evidence type="ECO:0000256" key="2">
    <source>
        <dbReference type="ARBA" id="ARBA00022694"/>
    </source>
</evidence>
<dbReference type="NCBIfam" id="TIGR00329">
    <property type="entry name" value="gcp_kae1"/>
    <property type="match status" value="1"/>
</dbReference>
<dbReference type="HAMAP" id="MF_01445">
    <property type="entry name" value="TsaD"/>
    <property type="match status" value="1"/>
</dbReference>
<dbReference type="CDD" id="cd24133">
    <property type="entry name" value="ASKHA_NBD_TsaD_bac"/>
    <property type="match status" value="1"/>
</dbReference>
<dbReference type="EC" id="2.3.1.234" evidence="7"/>
<evidence type="ECO:0000256" key="5">
    <source>
        <dbReference type="ARBA" id="ARBA00023315"/>
    </source>
</evidence>
<name>A0ABY0ERL0_CLOTA</name>
<keyword evidence="1 7" id="KW-0808">Transferase</keyword>
<feature type="domain" description="Gcp-like" evidence="8">
    <location>
        <begin position="27"/>
        <end position="313"/>
    </location>
</feature>
<dbReference type="PANTHER" id="PTHR11735:SF6">
    <property type="entry name" value="TRNA N6-ADENOSINE THREONYLCARBAMOYLTRANSFERASE, MITOCHONDRIAL"/>
    <property type="match status" value="1"/>
</dbReference>
<evidence type="ECO:0000313" key="9">
    <source>
        <dbReference type="EMBL" id="RXI57843.1"/>
    </source>
</evidence>
<dbReference type="SUPFAM" id="SSF53067">
    <property type="entry name" value="Actin-like ATPase domain"/>
    <property type="match status" value="2"/>
</dbReference>
<proteinExistence type="inferred from homology"/>
<sequence>MEKDIKILAIESSCDETSAAVVINGREVLSNVISSQIDIHKKFGGVVPEVASRKHIEAISLVVQQAMEEANMDYEELDAIAVTYGPGLVGALLVGLQYAKGLSYALNKPLIGVNHIEGHISANYIQHKDLEPPFLCLVVSGGNTFIVYVKNYGEYEIIGETRDDAAGEAYDKVARAIGLGYPGGPKIDKLSKEGNEDAIKFPRAKFHEQDTLDFSFSGLKSSVLNYLNTMEMKKEEINRADVAASFQKAVVDFLVDNTIKAAKIKKVDEIAVAGGVAANSCLRDTILKEGEKNNIKILFPSIKLCTDNAAMIGSAAYFQFLKGDFSDLNLNAVPNLKLNK</sequence>
<feature type="binding site" evidence="7">
    <location>
        <position position="171"/>
    </location>
    <ligand>
        <name>substrate</name>
    </ligand>
</feature>
<keyword evidence="5 7" id="KW-0012">Acyltransferase</keyword>